<dbReference type="AlphaFoldDB" id="A0A3S4ZF78"/>
<dbReference type="PROSITE" id="PS50297">
    <property type="entry name" value="ANK_REP_REGION"/>
    <property type="match status" value="6"/>
</dbReference>
<dbReference type="InterPro" id="IPR036770">
    <property type="entry name" value="Ankyrin_rpt-contain_sf"/>
</dbReference>
<feature type="repeat" description="ANK" evidence="3">
    <location>
        <begin position="311"/>
        <end position="343"/>
    </location>
</feature>
<protein>
    <submittedName>
        <fullName evidence="4">Uncharacterized protein</fullName>
    </submittedName>
</protein>
<dbReference type="Gene3D" id="1.25.40.20">
    <property type="entry name" value="Ankyrin repeat-containing domain"/>
    <property type="match status" value="3"/>
</dbReference>
<organism evidence="4 5">
    <name type="scientific">Protopolystoma xenopodis</name>
    <dbReference type="NCBI Taxonomy" id="117903"/>
    <lineage>
        <taxon>Eukaryota</taxon>
        <taxon>Metazoa</taxon>
        <taxon>Spiralia</taxon>
        <taxon>Lophotrochozoa</taxon>
        <taxon>Platyhelminthes</taxon>
        <taxon>Monogenea</taxon>
        <taxon>Polyopisthocotylea</taxon>
        <taxon>Polystomatidea</taxon>
        <taxon>Polystomatidae</taxon>
        <taxon>Protopolystoma</taxon>
    </lineage>
</organism>
<name>A0A3S4ZF78_9PLAT</name>
<dbReference type="FunFam" id="1.25.40.20:FF:000398">
    <property type="entry name" value="ankyrin repeat and KH domain-containing protein 1 isoform X3"/>
    <property type="match status" value="1"/>
</dbReference>
<sequence length="402" mass="43948">MTTVELKALTMRLMVNTKEFGLTKTWLIRVEVANRLLFIITTMDGTMAELSPETQDHFRKFLQAAGIENVLTKDGRHLSDNEVLNEISKECAILSMNREERCVYFYSHCRRPTSLIEACTNGDEETVRALLESGDCHINELAPGGESALTCAVSANAERIVELLLKHGTDANIRSKMVECTALMEAASVGYAGIVRLLLEYGASTDVTSSTGNTALHYAATSGHLDCVRLLLHYKSPMEVQNETGHTPLMEATSNGYIDVARCLIEHGADINTHSSEFKESALTLASYKGHAEMVKFLLEAGADHEHRTDEMHTALMEAAMEGHVEVARLLLSYGANVNIPQDSFESPLTLAACGGHTELASLLIGYEADIEEVNDEGYTPLMEAAREGHEETVALLLAAVT</sequence>
<evidence type="ECO:0000313" key="5">
    <source>
        <dbReference type="Proteomes" id="UP000784294"/>
    </source>
</evidence>
<dbReference type="InterPro" id="IPR002110">
    <property type="entry name" value="Ankyrin_rpt"/>
</dbReference>
<feature type="repeat" description="ANK" evidence="3">
    <location>
        <begin position="244"/>
        <end position="276"/>
    </location>
</feature>
<dbReference type="Proteomes" id="UP000784294">
    <property type="component" value="Unassembled WGS sequence"/>
</dbReference>
<keyword evidence="5" id="KW-1185">Reference proteome</keyword>
<dbReference type="Pfam" id="PF12796">
    <property type="entry name" value="Ank_2"/>
    <property type="match status" value="4"/>
</dbReference>
<dbReference type="PANTHER" id="PTHR23206:SF8">
    <property type="entry name" value="ANKYRIN REPEAT AND KH DOMAIN-CONTAINING 1"/>
    <property type="match status" value="1"/>
</dbReference>
<comment type="caution">
    <text evidence="4">The sequence shown here is derived from an EMBL/GenBank/DDBJ whole genome shotgun (WGS) entry which is preliminary data.</text>
</comment>
<evidence type="ECO:0000256" key="3">
    <source>
        <dbReference type="PROSITE-ProRule" id="PRU00023"/>
    </source>
</evidence>
<feature type="repeat" description="ANK" evidence="3">
    <location>
        <begin position="377"/>
        <end position="402"/>
    </location>
</feature>
<reference evidence="4" key="1">
    <citation type="submission" date="2018-11" db="EMBL/GenBank/DDBJ databases">
        <authorList>
            <consortium name="Pathogen Informatics"/>
        </authorList>
    </citation>
    <scope>NUCLEOTIDE SEQUENCE</scope>
</reference>
<proteinExistence type="predicted"/>
<dbReference type="PANTHER" id="PTHR23206">
    <property type="entry name" value="MASK PROTEIN"/>
    <property type="match status" value="1"/>
</dbReference>
<keyword evidence="1" id="KW-0677">Repeat</keyword>
<gene>
    <name evidence="4" type="ORF">PXEA_LOCUS3416</name>
</gene>
<dbReference type="SMART" id="SM00248">
    <property type="entry name" value="ANK"/>
    <property type="match status" value="9"/>
</dbReference>
<feature type="repeat" description="ANK" evidence="3">
    <location>
        <begin position="211"/>
        <end position="243"/>
    </location>
</feature>
<dbReference type="PRINTS" id="PR01415">
    <property type="entry name" value="ANKYRIN"/>
</dbReference>
<evidence type="ECO:0000256" key="1">
    <source>
        <dbReference type="ARBA" id="ARBA00022737"/>
    </source>
</evidence>
<accession>A0A3S4ZF78</accession>
<dbReference type="InterPro" id="IPR051631">
    <property type="entry name" value="Ankyrin-KH/SAM_domain"/>
</dbReference>
<dbReference type="OrthoDB" id="7464126at2759"/>
<feature type="repeat" description="ANK" evidence="3">
    <location>
        <begin position="344"/>
        <end position="376"/>
    </location>
</feature>
<feature type="repeat" description="ANK" evidence="3">
    <location>
        <begin position="144"/>
        <end position="176"/>
    </location>
</feature>
<evidence type="ECO:0000313" key="4">
    <source>
        <dbReference type="EMBL" id="VEL09976.1"/>
    </source>
</evidence>
<keyword evidence="2 3" id="KW-0040">ANK repeat</keyword>
<dbReference type="EMBL" id="CAAALY010007722">
    <property type="protein sequence ID" value="VEL09976.1"/>
    <property type="molecule type" value="Genomic_DNA"/>
</dbReference>
<feature type="repeat" description="ANK" evidence="3">
    <location>
        <begin position="181"/>
        <end position="210"/>
    </location>
</feature>
<dbReference type="PROSITE" id="PS50088">
    <property type="entry name" value="ANK_REPEAT"/>
    <property type="match status" value="8"/>
</dbReference>
<dbReference type="SUPFAM" id="SSF48403">
    <property type="entry name" value="Ankyrin repeat"/>
    <property type="match status" value="1"/>
</dbReference>
<evidence type="ECO:0000256" key="2">
    <source>
        <dbReference type="ARBA" id="ARBA00023043"/>
    </source>
</evidence>
<feature type="repeat" description="ANK" evidence="3">
    <location>
        <begin position="278"/>
        <end position="310"/>
    </location>
</feature>